<dbReference type="Proteomes" id="UP000282007">
    <property type="component" value="Chromosome"/>
</dbReference>
<evidence type="ECO:0000313" key="6">
    <source>
        <dbReference type="Proteomes" id="UP000282007"/>
    </source>
</evidence>
<dbReference type="Pfam" id="PF13360">
    <property type="entry name" value="PQQ_2"/>
    <property type="match status" value="1"/>
</dbReference>
<feature type="domain" description="Pyrrolo-quinoline quinone repeat" evidence="2">
    <location>
        <begin position="119"/>
        <end position="257"/>
    </location>
</feature>
<sequence>MPSITRRTFLGTLAASASVGVAGCSSSCPDSDAPEPSVVVGTGEAGSGFETLPGGAWPSPRFDAGNTGHPPSRRPPTDPSLRWRTTLPAPRVDDARADASAPTVADGQVYLTTGAGAFALALRDGAERWHVDDLTPATTDHYGNELVPPVVDDGRVYVATGAGVVALHADDGTTAWRNTDAAAAGVPTVSGDTLFVPTADGLIGLATDDGSRRWAVDGVNTSLPAVADGTVVVGGEETVALDAATGDRRWSAPVRPEAHPVVADGTVYLGTYEGLVGLRLDDGSERWRVDRGSGRTFSAPVVTPETIYAVERPGEAPDATFALDRGGDGPPDPRWCSYVGDGAVAAAAGGHAFALQSGSSDQRPPPQLVAFTARFGEATWGYATAERPLPPALLDGALVSVTDRGTAVAFGGA</sequence>
<evidence type="ECO:0000313" key="3">
    <source>
        <dbReference type="EMBL" id="AZH26449.1"/>
    </source>
</evidence>
<dbReference type="Gene3D" id="2.130.10.10">
    <property type="entry name" value="YVTN repeat-like/Quinoprotein amine dehydrogenase"/>
    <property type="match status" value="1"/>
</dbReference>
<evidence type="ECO:0000313" key="5">
    <source>
        <dbReference type="Proteomes" id="UP000277326"/>
    </source>
</evidence>
<accession>A0A3M0D9P5</accession>
<dbReference type="Gene3D" id="2.40.10.480">
    <property type="match status" value="1"/>
</dbReference>
<reference evidence="4 5" key="1">
    <citation type="journal article" date="2015" name="Stand. Genomic Sci.">
        <title>Genomic Encyclopedia of Bacterial and Archaeal Type Strains, Phase III: the genomes of soil and plant-associated and newly described type strains.</title>
        <authorList>
            <person name="Whitman W.B."/>
            <person name="Woyke T."/>
            <person name="Klenk H.P."/>
            <person name="Zhou Y."/>
            <person name="Lilburn T.G."/>
            <person name="Beck B.J."/>
            <person name="De Vos P."/>
            <person name="Vandamme P."/>
            <person name="Eisen J.A."/>
            <person name="Garrity G."/>
            <person name="Hugenholtz P."/>
            <person name="Kyrpides N.C."/>
        </authorList>
    </citation>
    <scope>NUCLEOTIDE SEQUENCE [LARGE SCALE GENOMIC DNA]</scope>
    <source>
        <strain evidence="4 5">CGMCC 1.10124</strain>
    </source>
</reference>
<dbReference type="PROSITE" id="PS51257">
    <property type="entry name" value="PROKAR_LIPOPROTEIN"/>
    <property type="match status" value="1"/>
</dbReference>
<dbReference type="InterPro" id="IPR015943">
    <property type="entry name" value="WD40/YVTN_repeat-like_dom_sf"/>
</dbReference>
<dbReference type="InterPro" id="IPR011047">
    <property type="entry name" value="Quinoprotein_ADH-like_sf"/>
</dbReference>
<evidence type="ECO:0000313" key="4">
    <source>
        <dbReference type="EMBL" id="RMB18085.1"/>
    </source>
</evidence>
<reference evidence="3 6" key="2">
    <citation type="submission" date="2018-07" db="EMBL/GenBank/DDBJ databases">
        <title>Genome sequences of Haloplanus aerogenes JCM 16430T.</title>
        <authorList>
            <person name="Kim Y.B."/>
            <person name="Roh S.W."/>
        </authorList>
    </citation>
    <scope>NUCLEOTIDE SEQUENCE [LARGE SCALE GENOMIC DNA]</scope>
    <source>
        <strain evidence="3 6">JCM 16430</strain>
    </source>
</reference>
<dbReference type="InterPro" id="IPR006311">
    <property type="entry name" value="TAT_signal"/>
</dbReference>
<evidence type="ECO:0000259" key="2">
    <source>
        <dbReference type="Pfam" id="PF13360"/>
    </source>
</evidence>
<dbReference type="SMART" id="SM00564">
    <property type="entry name" value="PQQ"/>
    <property type="match status" value="5"/>
</dbReference>
<dbReference type="EMBL" id="REFS01000003">
    <property type="protein sequence ID" value="RMB18085.1"/>
    <property type="molecule type" value="Genomic_DNA"/>
</dbReference>
<name>A0A3M0D9P5_9EURY</name>
<dbReference type="SUPFAM" id="SSF50998">
    <property type="entry name" value="Quinoprotein alcohol dehydrogenase-like"/>
    <property type="match status" value="1"/>
</dbReference>
<dbReference type="Gene3D" id="2.40.128.630">
    <property type="match status" value="1"/>
</dbReference>
<dbReference type="EMBL" id="CP034145">
    <property type="protein sequence ID" value="AZH26449.1"/>
    <property type="molecule type" value="Genomic_DNA"/>
</dbReference>
<feature type="region of interest" description="Disordered" evidence="1">
    <location>
        <begin position="21"/>
        <end position="100"/>
    </location>
</feature>
<keyword evidence="6" id="KW-1185">Reference proteome</keyword>
<gene>
    <name evidence="4" type="ORF">ATH50_1532</name>
    <name evidence="3" type="ORF">DU502_14200</name>
</gene>
<dbReference type="RefSeq" id="WP_121920191.1">
    <property type="nucleotide sequence ID" value="NZ_CP034145.1"/>
</dbReference>
<dbReference type="PROSITE" id="PS51318">
    <property type="entry name" value="TAT"/>
    <property type="match status" value="1"/>
</dbReference>
<dbReference type="KEGG" id="haer:DU502_14200"/>
<organism evidence="4 5">
    <name type="scientific">Haloplanus aerogenes</name>
    <dbReference type="NCBI Taxonomy" id="660522"/>
    <lineage>
        <taxon>Archaea</taxon>
        <taxon>Methanobacteriati</taxon>
        <taxon>Methanobacteriota</taxon>
        <taxon>Stenosarchaea group</taxon>
        <taxon>Halobacteria</taxon>
        <taxon>Halobacteriales</taxon>
        <taxon>Haloferacaceae</taxon>
        <taxon>Haloplanus</taxon>
    </lineage>
</organism>
<proteinExistence type="predicted"/>
<dbReference type="Proteomes" id="UP000277326">
    <property type="component" value="Unassembled WGS sequence"/>
</dbReference>
<dbReference type="OrthoDB" id="145878at2157"/>
<reference evidence="4" key="3">
    <citation type="submission" date="2018-10" db="EMBL/GenBank/DDBJ databases">
        <authorList>
            <person name="Whitman W."/>
            <person name="Huntemann M."/>
            <person name="Clum A."/>
            <person name="Pillay M."/>
            <person name="Palaniappan K."/>
            <person name="Varghese N."/>
            <person name="Mikhailova N."/>
            <person name="Stamatis D."/>
            <person name="Reddy T."/>
            <person name="Daum C."/>
            <person name="Shapiro N."/>
            <person name="Ivanova N."/>
            <person name="Kyrpides N."/>
            <person name="Woyke T."/>
        </authorList>
    </citation>
    <scope>NUCLEOTIDE SEQUENCE</scope>
    <source>
        <strain evidence="4">CGMCC 1.10124</strain>
    </source>
</reference>
<dbReference type="AlphaFoldDB" id="A0A3M0D9P5"/>
<protein>
    <submittedName>
        <fullName evidence="4">Putative pyrroloquinoline-quinone binding quinoprotein</fullName>
    </submittedName>
    <submittedName>
        <fullName evidence="3">Quinohemoprotein alcohol dehydrogenase</fullName>
    </submittedName>
</protein>
<dbReference type="InterPro" id="IPR002372">
    <property type="entry name" value="PQQ_rpt_dom"/>
</dbReference>
<dbReference type="PANTHER" id="PTHR34512:SF30">
    <property type="entry name" value="OUTER MEMBRANE PROTEIN ASSEMBLY FACTOR BAMB"/>
    <property type="match status" value="1"/>
</dbReference>
<dbReference type="InterPro" id="IPR018391">
    <property type="entry name" value="PQQ_b-propeller_rpt"/>
</dbReference>
<evidence type="ECO:0000256" key="1">
    <source>
        <dbReference type="SAM" id="MobiDB-lite"/>
    </source>
</evidence>
<dbReference type="GeneID" id="38472460"/>
<dbReference type="PANTHER" id="PTHR34512">
    <property type="entry name" value="CELL SURFACE PROTEIN"/>
    <property type="match status" value="1"/>
</dbReference>